<evidence type="ECO:0000313" key="2">
    <source>
        <dbReference type="Proteomes" id="UP000276133"/>
    </source>
</evidence>
<organism evidence="1 2">
    <name type="scientific">Brachionus plicatilis</name>
    <name type="common">Marine rotifer</name>
    <name type="synonym">Brachionus muelleri</name>
    <dbReference type="NCBI Taxonomy" id="10195"/>
    <lineage>
        <taxon>Eukaryota</taxon>
        <taxon>Metazoa</taxon>
        <taxon>Spiralia</taxon>
        <taxon>Gnathifera</taxon>
        <taxon>Rotifera</taxon>
        <taxon>Eurotatoria</taxon>
        <taxon>Monogononta</taxon>
        <taxon>Pseudotrocha</taxon>
        <taxon>Ploima</taxon>
        <taxon>Brachionidae</taxon>
        <taxon>Brachionus</taxon>
    </lineage>
</organism>
<accession>A0A3M7QSK9</accession>
<keyword evidence="2" id="KW-1185">Reference proteome</keyword>
<gene>
    <name evidence="1" type="ORF">BpHYR1_011283</name>
</gene>
<dbReference type="EMBL" id="REGN01005208">
    <property type="protein sequence ID" value="RNA14340.1"/>
    <property type="molecule type" value="Genomic_DNA"/>
</dbReference>
<dbReference type="Proteomes" id="UP000276133">
    <property type="component" value="Unassembled WGS sequence"/>
</dbReference>
<proteinExistence type="predicted"/>
<comment type="caution">
    <text evidence="1">The sequence shown here is derived from an EMBL/GenBank/DDBJ whole genome shotgun (WGS) entry which is preliminary data.</text>
</comment>
<dbReference type="AlphaFoldDB" id="A0A3M7QSK9"/>
<protein>
    <submittedName>
        <fullName evidence="1">Uncharacterized protein</fullName>
    </submittedName>
</protein>
<sequence length="79" mass="9215">MNVLMMLNSIDRIRHSFNLVLLLEVKAVRADEDPAAPLWLKLNEFRFDILTWLVRGIERTTSLKNLILAIIIYGHIRTV</sequence>
<evidence type="ECO:0000313" key="1">
    <source>
        <dbReference type="EMBL" id="RNA14340.1"/>
    </source>
</evidence>
<name>A0A3M7QSK9_BRAPC</name>
<reference evidence="1 2" key="1">
    <citation type="journal article" date="2018" name="Sci. Rep.">
        <title>Genomic signatures of local adaptation to the degree of environmental predictability in rotifers.</title>
        <authorList>
            <person name="Franch-Gras L."/>
            <person name="Hahn C."/>
            <person name="Garcia-Roger E.M."/>
            <person name="Carmona M.J."/>
            <person name="Serra M."/>
            <person name="Gomez A."/>
        </authorList>
    </citation>
    <scope>NUCLEOTIDE SEQUENCE [LARGE SCALE GENOMIC DNA]</scope>
    <source>
        <strain evidence="1">HYR1</strain>
    </source>
</reference>